<dbReference type="InterPro" id="IPR007634">
    <property type="entry name" value="RNA_pol_sigma_54_DNA-bd"/>
</dbReference>
<name>A0A6N6VSP6_9BACT</name>
<keyword evidence="7" id="KW-0238">DNA-binding</keyword>
<dbReference type="GO" id="GO:0006352">
    <property type="term" value="P:DNA-templated transcription initiation"/>
    <property type="evidence" value="ECO:0007669"/>
    <property type="project" value="InterPro"/>
</dbReference>
<dbReference type="AlphaFoldDB" id="A0A6N6VSP6"/>
<evidence type="ECO:0000256" key="7">
    <source>
        <dbReference type="ARBA" id="ARBA00023125"/>
    </source>
</evidence>
<keyword evidence="5" id="KW-0805">Transcription regulation</keyword>
<gene>
    <name evidence="12" type="primary">rpoN</name>
    <name evidence="12" type="ORF">GCL60_11170</name>
</gene>
<keyword evidence="3" id="KW-0808">Transferase</keyword>
<feature type="region of interest" description="Disordered" evidence="9">
    <location>
        <begin position="85"/>
        <end position="107"/>
    </location>
</feature>
<dbReference type="GO" id="GO:0003677">
    <property type="term" value="F:DNA binding"/>
    <property type="evidence" value="ECO:0007669"/>
    <property type="project" value="UniProtKB-KW"/>
</dbReference>
<dbReference type="Pfam" id="PF00309">
    <property type="entry name" value="Sigma54_AID"/>
    <property type="match status" value="1"/>
</dbReference>
<dbReference type="GO" id="GO:0001216">
    <property type="term" value="F:DNA-binding transcription activator activity"/>
    <property type="evidence" value="ECO:0007669"/>
    <property type="project" value="InterPro"/>
</dbReference>
<evidence type="ECO:0000259" key="11">
    <source>
        <dbReference type="Pfam" id="PF04963"/>
    </source>
</evidence>
<accession>A0A6N6VSP6</accession>
<keyword evidence="2" id="KW-0240">DNA-directed RNA polymerase</keyword>
<protein>
    <submittedName>
        <fullName evidence="12">RNA polymerase factor sigma-54</fullName>
    </submittedName>
</protein>
<keyword evidence="8" id="KW-0804">Transcription</keyword>
<dbReference type="PANTHER" id="PTHR32248">
    <property type="entry name" value="RNA POLYMERASE SIGMA-54 FACTOR"/>
    <property type="match status" value="1"/>
</dbReference>
<organism evidence="12 13">
    <name type="scientific">Silvanigrella paludirubra</name>
    <dbReference type="NCBI Taxonomy" id="2499159"/>
    <lineage>
        <taxon>Bacteria</taxon>
        <taxon>Pseudomonadati</taxon>
        <taxon>Bdellovibrionota</taxon>
        <taxon>Oligoflexia</taxon>
        <taxon>Silvanigrellales</taxon>
        <taxon>Silvanigrellaceae</taxon>
        <taxon>Silvanigrella</taxon>
    </lineage>
</organism>
<dbReference type="EMBL" id="WFLM01000004">
    <property type="protein sequence ID" value="KAB8037726.1"/>
    <property type="molecule type" value="Genomic_DNA"/>
</dbReference>
<dbReference type="Gene3D" id="1.10.10.1330">
    <property type="entry name" value="RNA polymerase sigma-54 factor, core-binding domain"/>
    <property type="match status" value="1"/>
</dbReference>
<evidence type="ECO:0000256" key="1">
    <source>
        <dbReference type="ARBA" id="ARBA00008798"/>
    </source>
</evidence>
<dbReference type="NCBIfam" id="TIGR02395">
    <property type="entry name" value="rpoN_sigma"/>
    <property type="match status" value="1"/>
</dbReference>
<dbReference type="Pfam" id="PF04552">
    <property type="entry name" value="Sigma54_DBD"/>
    <property type="match status" value="1"/>
</dbReference>
<dbReference type="Pfam" id="PF04963">
    <property type="entry name" value="Sigma54_CBD"/>
    <property type="match status" value="1"/>
</dbReference>
<evidence type="ECO:0000256" key="5">
    <source>
        <dbReference type="ARBA" id="ARBA00023015"/>
    </source>
</evidence>
<feature type="domain" description="RNA polymerase sigma factor 54 core-binding" evidence="11">
    <location>
        <begin position="104"/>
        <end position="288"/>
    </location>
</feature>
<keyword evidence="4" id="KW-0548">Nucleotidyltransferase</keyword>
<keyword evidence="6" id="KW-0731">Sigma factor</keyword>
<proteinExistence type="inferred from homology"/>
<dbReference type="PROSITE" id="PS50044">
    <property type="entry name" value="SIGMA54_3"/>
    <property type="match status" value="1"/>
</dbReference>
<evidence type="ECO:0000256" key="9">
    <source>
        <dbReference type="SAM" id="MobiDB-lite"/>
    </source>
</evidence>
<dbReference type="InterPro" id="IPR007046">
    <property type="entry name" value="RNA_pol_sigma_54_core-bd"/>
</dbReference>
<sequence length="470" mass="54604">MALEIKQGLKTTQKISLSAELKHSITILTLGRFELEKLIIDELEKNPCLVGVAKQEENNQLHYEELKRALQNSYNQNDYTERYNDIKSNEEISSNDQKREFADTSSTNSIHSHIENQIAVMRLSSYEKECIYTILQYIDDTGFLNTDIKTISENHDIHYDDVKFAIETIQKCEPTGIGACSLQECLLLQFHKLKKKPKYIEKLLTEYWTEFQKQNFIKVAKLEKTSVEEIKNAFRFIKSNFDPRPARQFGQQSNQVIIPDVYVFKRDGKWICSTNDNGLPRLKLSKKYSNLIKSIKSDLNEIHSKETFKYINENIKSAKWLVKSLKDRDKTIIKVVESIIKHQENFFENGVEHLNPLTLKIVAQELDLHESTISRATADKYLYSPRGIFELRYFFNTAVESNSGKELANESIKQFVAEIIKSENKENPLSDQEISEKIESNKGIKIARRTVAKYRESLGIMSSSKRIQRF</sequence>
<dbReference type="PROSITE" id="PS00718">
    <property type="entry name" value="SIGMA54_2"/>
    <property type="match status" value="1"/>
</dbReference>
<dbReference type="GO" id="GO:0016987">
    <property type="term" value="F:sigma factor activity"/>
    <property type="evidence" value="ECO:0007669"/>
    <property type="project" value="UniProtKB-KW"/>
</dbReference>
<feature type="compositionally biased region" description="Basic and acidic residues" evidence="9">
    <location>
        <begin position="85"/>
        <end position="102"/>
    </location>
</feature>
<evidence type="ECO:0000256" key="2">
    <source>
        <dbReference type="ARBA" id="ARBA00022478"/>
    </source>
</evidence>
<dbReference type="PRINTS" id="PR00045">
    <property type="entry name" value="SIGMA54FCT"/>
</dbReference>
<dbReference type="GO" id="GO:0016779">
    <property type="term" value="F:nucleotidyltransferase activity"/>
    <property type="evidence" value="ECO:0007669"/>
    <property type="project" value="UniProtKB-KW"/>
</dbReference>
<feature type="domain" description="RNA polymerase sigma factor 54 DNA-binding" evidence="10">
    <location>
        <begin position="309"/>
        <end position="466"/>
    </location>
</feature>
<dbReference type="Gene3D" id="1.10.10.60">
    <property type="entry name" value="Homeodomain-like"/>
    <property type="match status" value="1"/>
</dbReference>
<dbReference type="InterPro" id="IPR000394">
    <property type="entry name" value="RNA_pol_sigma_54"/>
</dbReference>
<dbReference type="PROSITE" id="PS00717">
    <property type="entry name" value="SIGMA54_1"/>
    <property type="match status" value="1"/>
</dbReference>
<dbReference type="PANTHER" id="PTHR32248:SF4">
    <property type="entry name" value="RNA POLYMERASE SIGMA-54 FACTOR"/>
    <property type="match status" value="1"/>
</dbReference>
<evidence type="ECO:0000259" key="10">
    <source>
        <dbReference type="Pfam" id="PF04552"/>
    </source>
</evidence>
<dbReference type="GO" id="GO:0000428">
    <property type="term" value="C:DNA-directed RNA polymerase complex"/>
    <property type="evidence" value="ECO:0007669"/>
    <property type="project" value="UniProtKB-KW"/>
</dbReference>
<evidence type="ECO:0000256" key="3">
    <source>
        <dbReference type="ARBA" id="ARBA00022679"/>
    </source>
</evidence>
<dbReference type="PIRSF" id="PIRSF000774">
    <property type="entry name" value="RpoN"/>
    <property type="match status" value="1"/>
</dbReference>
<dbReference type="RefSeq" id="WP_153420803.1">
    <property type="nucleotide sequence ID" value="NZ_WFLM01000004.1"/>
</dbReference>
<evidence type="ECO:0000256" key="6">
    <source>
        <dbReference type="ARBA" id="ARBA00023082"/>
    </source>
</evidence>
<evidence type="ECO:0000256" key="8">
    <source>
        <dbReference type="ARBA" id="ARBA00023163"/>
    </source>
</evidence>
<comment type="caution">
    <text evidence="12">The sequence shown here is derived from an EMBL/GenBank/DDBJ whole genome shotgun (WGS) entry which is preliminary data.</text>
</comment>
<evidence type="ECO:0000313" key="12">
    <source>
        <dbReference type="EMBL" id="KAB8037726.1"/>
    </source>
</evidence>
<comment type="similarity">
    <text evidence="1">Belongs to the sigma-54 factor family.</text>
</comment>
<keyword evidence="13" id="KW-1185">Reference proteome</keyword>
<dbReference type="OrthoDB" id="5288181at2"/>
<evidence type="ECO:0000256" key="4">
    <source>
        <dbReference type="ARBA" id="ARBA00022695"/>
    </source>
</evidence>
<dbReference type="Proteomes" id="UP000437748">
    <property type="component" value="Unassembled WGS sequence"/>
</dbReference>
<evidence type="ECO:0000313" key="13">
    <source>
        <dbReference type="Proteomes" id="UP000437748"/>
    </source>
</evidence>
<dbReference type="InterPro" id="IPR038709">
    <property type="entry name" value="RpoN_core-bd_sf"/>
</dbReference>
<reference evidence="12 13" key="1">
    <citation type="submission" date="2019-10" db="EMBL/GenBank/DDBJ databases">
        <title>New species of Slilvanegrellaceae.</title>
        <authorList>
            <person name="Pitt A."/>
            <person name="Hahn M.W."/>
        </authorList>
    </citation>
    <scope>NUCLEOTIDE SEQUENCE [LARGE SCALE GENOMIC DNA]</scope>
    <source>
        <strain evidence="12 13">SP-Ram-0.45-NSY-1</strain>
    </source>
</reference>